<evidence type="ECO:0000256" key="1">
    <source>
        <dbReference type="SAM" id="Phobius"/>
    </source>
</evidence>
<dbReference type="GeneID" id="87594032"/>
<evidence type="ECO:0000313" key="2">
    <source>
        <dbReference type="EMBL" id="OJD75416.1"/>
    </source>
</evidence>
<dbReference type="RefSeq" id="WP_071720015.1">
    <property type="nucleotide sequence ID" value="NZ_MAOI01000102.1"/>
</dbReference>
<keyword evidence="1" id="KW-1133">Transmembrane helix</keyword>
<accession>A0A1J9U9E0</accession>
<keyword evidence="1" id="KW-0472">Membrane</keyword>
<proteinExistence type="predicted"/>
<comment type="caution">
    <text evidence="2">The sequence shown here is derived from an EMBL/GenBank/DDBJ whole genome shotgun (WGS) entry which is preliminary data.</text>
</comment>
<sequence>MTKKVKILKYFMVILACIAIFGTVLPNALDPNESLAGKISVATFGTIGACLLFSIIYFIVKKAILRRGEIRWDKI</sequence>
<name>A0A1J9U9E0_9BACI</name>
<dbReference type="EMBL" id="MAOI01000102">
    <property type="protein sequence ID" value="OJD75416.1"/>
    <property type="molecule type" value="Genomic_DNA"/>
</dbReference>
<feature type="transmembrane region" description="Helical" evidence="1">
    <location>
        <begin position="41"/>
        <end position="60"/>
    </location>
</feature>
<protein>
    <submittedName>
        <fullName evidence="2">Uncharacterized protein</fullName>
    </submittedName>
</protein>
<evidence type="ECO:0000313" key="3">
    <source>
        <dbReference type="Proteomes" id="UP000182788"/>
    </source>
</evidence>
<reference evidence="2 3" key="1">
    <citation type="submission" date="2016-06" db="EMBL/GenBank/DDBJ databases">
        <title>First insights into the genetic diversity and population structure of in the Bacillus cereus group bacteria from diverse marine environments.</title>
        <authorList>
            <person name="Liu Y."/>
            <person name="Lai Q."/>
            <person name="Shao Z."/>
        </authorList>
    </citation>
    <scope>NUCLEOTIDE SEQUENCE [LARGE SCALE GENOMIC DNA]</scope>
    <source>
        <strain evidence="2 3">NH24A2</strain>
    </source>
</reference>
<gene>
    <name evidence="2" type="ORF">BAU28_16700</name>
</gene>
<keyword evidence="1" id="KW-0812">Transmembrane</keyword>
<dbReference type="Proteomes" id="UP000182788">
    <property type="component" value="Unassembled WGS sequence"/>
</dbReference>
<feature type="transmembrane region" description="Helical" evidence="1">
    <location>
        <begin position="7"/>
        <end position="29"/>
    </location>
</feature>
<organism evidence="2 3">
    <name type="scientific">Bacillus paramycoides</name>
    <dbReference type="NCBI Taxonomy" id="2026194"/>
    <lineage>
        <taxon>Bacteria</taxon>
        <taxon>Bacillati</taxon>
        <taxon>Bacillota</taxon>
        <taxon>Bacilli</taxon>
        <taxon>Bacillales</taxon>
        <taxon>Bacillaceae</taxon>
        <taxon>Bacillus</taxon>
        <taxon>Bacillus cereus group</taxon>
    </lineage>
</organism>
<dbReference type="AlphaFoldDB" id="A0A1J9U9E0"/>